<dbReference type="FunFam" id="3.40.50.720:FF:000121">
    <property type="entry name" value="Prostaglandin reductase 2"/>
    <property type="match status" value="1"/>
</dbReference>
<dbReference type="InterPro" id="IPR013149">
    <property type="entry name" value="ADH-like_C"/>
</dbReference>
<evidence type="ECO:0000313" key="4">
    <source>
        <dbReference type="EMBL" id="ALZ84800.1"/>
    </source>
</evidence>
<feature type="domain" description="Enoyl reductase (ER)" evidence="3">
    <location>
        <begin position="19"/>
        <end position="331"/>
    </location>
</feature>
<dbReference type="SUPFAM" id="SSF50129">
    <property type="entry name" value="GroES-like"/>
    <property type="match status" value="1"/>
</dbReference>
<dbReference type="Gene3D" id="3.40.50.720">
    <property type="entry name" value="NAD(P)-binding Rossmann-like Domain"/>
    <property type="match status" value="1"/>
</dbReference>
<dbReference type="AlphaFoldDB" id="A0A0U4VNI7"/>
<dbReference type="InterPro" id="IPR036291">
    <property type="entry name" value="NAD(P)-bd_dom_sf"/>
</dbReference>
<proteinExistence type="predicted"/>
<dbReference type="KEGG" id="por:APT59_11565"/>
<dbReference type="GO" id="GO:0016628">
    <property type="term" value="F:oxidoreductase activity, acting on the CH-CH group of donors, NAD or NADP as acceptor"/>
    <property type="evidence" value="ECO:0007669"/>
    <property type="project" value="InterPro"/>
</dbReference>
<gene>
    <name evidence="4" type="ORF">APT59_11565</name>
</gene>
<keyword evidence="1" id="KW-0560">Oxidoreductase</keyword>
<reference evidence="4 5" key="1">
    <citation type="submission" date="2016-01" db="EMBL/GenBank/DDBJ databases">
        <title>Annotation of Pseudomonas oryzihabitans USDA-ARS-USMARC-56511.</title>
        <authorList>
            <person name="Harhay G.P."/>
            <person name="Harhay D.M."/>
            <person name="Smith T.P.L."/>
            <person name="Bono J.L."/>
            <person name="Heaton M.P."/>
            <person name="Clawson M.L."/>
            <person name="Chitko-Mckown C.G."/>
            <person name="Capik S.F."/>
            <person name="DeDonder K.D."/>
            <person name="Apley M.D."/>
            <person name="Lubbers B.V."/>
            <person name="White B.J."/>
            <person name="Larson R.L."/>
        </authorList>
    </citation>
    <scope>NUCLEOTIDE SEQUENCE [LARGE SCALE GENOMIC DNA]</scope>
    <source>
        <strain evidence="4 5">USDA-ARS-USMARC-56511</strain>
    </source>
</reference>
<evidence type="ECO:0000256" key="1">
    <source>
        <dbReference type="ARBA" id="ARBA00023002"/>
    </source>
</evidence>
<dbReference type="CDD" id="cd05288">
    <property type="entry name" value="PGDH"/>
    <property type="match status" value="1"/>
</dbReference>
<dbReference type="SUPFAM" id="SSF51735">
    <property type="entry name" value="NAD(P)-binding Rossmann-fold domains"/>
    <property type="match status" value="1"/>
</dbReference>
<dbReference type="Pfam" id="PF16884">
    <property type="entry name" value="ADH_N_2"/>
    <property type="match status" value="1"/>
</dbReference>
<evidence type="ECO:0000256" key="2">
    <source>
        <dbReference type="SAM" id="MobiDB-lite"/>
    </source>
</evidence>
<protein>
    <submittedName>
        <fullName evidence="4">NADP-dependent oxidoreductase</fullName>
    </submittedName>
</protein>
<dbReference type="Gene3D" id="3.90.180.10">
    <property type="entry name" value="Medium-chain alcohol dehydrogenases, catalytic domain"/>
    <property type="match status" value="1"/>
</dbReference>
<dbReference type="PANTHER" id="PTHR43205:SF7">
    <property type="entry name" value="PROSTAGLANDIN REDUCTASE 1"/>
    <property type="match status" value="1"/>
</dbReference>
<dbReference type="OrthoDB" id="9805663at2"/>
<dbReference type="SMART" id="SM00829">
    <property type="entry name" value="PKS_ER"/>
    <property type="match status" value="1"/>
</dbReference>
<feature type="region of interest" description="Disordered" evidence="2">
    <location>
        <begin position="1"/>
        <end position="21"/>
    </location>
</feature>
<accession>A0A0U4VNI7</accession>
<dbReference type="InterPro" id="IPR020843">
    <property type="entry name" value="ER"/>
</dbReference>
<dbReference type="InterPro" id="IPR045010">
    <property type="entry name" value="MDR_fam"/>
</dbReference>
<dbReference type="Proteomes" id="UP000064137">
    <property type="component" value="Chromosome"/>
</dbReference>
<dbReference type="EMBL" id="CP013987">
    <property type="protein sequence ID" value="ALZ84800.1"/>
    <property type="molecule type" value="Genomic_DNA"/>
</dbReference>
<dbReference type="RefSeq" id="WP_059314975.1">
    <property type="nucleotide sequence ID" value="NZ_CP013987.1"/>
</dbReference>
<organism evidence="4 5">
    <name type="scientific">Pseudomonas oryzihabitans</name>
    <dbReference type="NCBI Taxonomy" id="47885"/>
    <lineage>
        <taxon>Bacteria</taxon>
        <taxon>Pseudomonadati</taxon>
        <taxon>Pseudomonadota</taxon>
        <taxon>Gammaproteobacteria</taxon>
        <taxon>Pseudomonadales</taxon>
        <taxon>Pseudomonadaceae</taxon>
        <taxon>Pseudomonas</taxon>
    </lineage>
</organism>
<sequence length="333" mass="35904">MSRTNRQFLLAKRPSGEPTADTFERVEQPVGEPGAGQVLIKNLFLSLDPAMRGWMNEGKSYIKPIGIGEVIRALGVGEVVASNHPDFKTGDTVNGMLGIQDYYLGDPQGFYKVDPSKASLPQYLSVLGMTGLTAYFGLLEVGEPKAGQTIVVSGAAGAVGSMVGQIGKLKACHVVGIAGGAEKCRYLIEELGFDAAIDYKAEPDLAAALRRECPNGIDVYFDNVGGETLDAVLTQINFRARVVLCGAISQYNSDKVQGPQNYLALLSNRARMEGFIVLDHAARYAEAQQQLAIWLADGQLKSREHVVEGLDTFPETLMKLFSGENFGKLVLKV</sequence>
<dbReference type="Pfam" id="PF00107">
    <property type="entry name" value="ADH_zinc_N"/>
    <property type="match status" value="1"/>
</dbReference>
<dbReference type="PANTHER" id="PTHR43205">
    <property type="entry name" value="PROSTAGLANDIN REDUCTASE"/>
    <property type="match status" value="1"/>
</dbReference>
<name>A0A0U4VNI7_9PSED</name>
<evidence type="ECO:0000313" key="5">
    <source>
        <dbReference type="Proteomes" id="UP000064137"/>
    </source>
</evidence>
<dbReference type="InterPro" id="IPR041694">
    <property type="entry name" value="ADH_N_2"/>
</dbReference>
<evidence type="ECO:0000259" key="3">
    <source>
        <dbReference type="SMART" id="SM00829"/>
    </source>
</evidence>
<dbReference type="InterPro" id="IPR011032">
    <property type="entry name" value="GroES-like_sf"/>
</dbReference>